<dbReference type="STRING" id="1517416.IDAT_07000"/>
<evidence type="ECO:0000256" key="7">
    <source>
        <dbReference type="ARBA" id="ARBA00022909"/>
    </source>
</evidence>
<evidence type="ECO:0000313" key="10">
    <source>
        <dbReference type="Proteomes" id="UP000053718"/>
    </source>
</evidence>
<dbReference type="SUPFAM" id="SSF55083">
    <property type="entry name" value="6-hydroxymethyl-7,8-dihydropterin pyrophosphokinase, HPPK"/>
    <property type="match status" value="1"/>
</dbReference>
<evidence type="ECO:0000256" key="2">
    <source>
        <dbReference type="ARBA" id="ARBA00013253"/>
    </source>
</evidence>
<dbReference type="InterPro" id="IPR035907">
    <property type="entry name" value="Hppk_sf"/>
</dbReference>
<comment type="pathway">
    <text evidence="1">Cofactor biosynthesis; tetrahydrofolate biosynthesis; 2-amino-4-hydroxy-6-hydroxymethyl-7,8-dihydropteridine diphosphate from 7,8-dihydroneopterin triphosphate: step 4/4.</text>
</comment>
<reference evidence="9 10" key="1">
    <citation type="submission" date="2014-06" db="EMBL/GenBank/DDBJ databases">
        <title>Draft genome sequence of Idiomarina sp. MCCC 1A10513.</title>
        <authorList>
            <person name="Du J."/>
            <person name="Lai Q."/>
            <person name="Shao Z."/>
        </authorList>
    </citation>
    <scope>NUCLEOTIDE SEQUENCE [LARGE SCALE GENOMIC DNA]</scope>
    <source>
        <strain evidence="9 10">MCCC 1A10513</strain>
    </source>
</reference>
<dbReference type="Gene3D" id="3.30.70.560">
    <property type="entry name" value="7,8-Dihydro-6-hydroxymethylpterin-pyrophosphokinase HPPK"/>
    <property type="match status" value="1"/>
</dbReference>
<evidence type="ECO:0000259" key="8">
    <source>
        <dbReference type="Pfam" id="PF01288"/>
    </source>
</evidence>
<evidence type="ECO:0000256" key="3">
    <source>
        <dbReference type="ARBA" id="ARBA00022679"/>
    </source>
</evidence>
<evidence type="ECO:0000256" key="5">
    <source>
        <dbReference type="ARBA" id="ARBA00022777"/>
    </source>
</evidence>
<evidence type="ECO:0000256" key="4">
    <source>
        <dbReference type="ARBA" id="ARBA00022741"/>
    </source>
</evidence>
<keyword evidence="5" id="KW-0418">Kinase</keyword>
<keyword evidence="3" id="KW-0808">Transferase</keyword>
<dbReference type="PANTHER" id="PTHR43071">
    <property type="entry name" value="2-AMINO-4-HYDROXY-6-HYDROXYMETHYLDIHYDROPTERIDINE PYROPHOSPHOKINASE"/>
    <property type="match status" value="1"/>
</dbReference>
<dbReference type="CDD" id="cd00483">
    <property type="entry name" value="HPPK"/>
    <property type="match status" value="1"/>
</dbReference>
<comment type="caution">
    <text evidence="9">The sequence shown here is derived from an EMBL/GenBank/DDBJ whole genome shotgun (WGS) entry which is preliminary data.</text>
</comment>
<evidence type="ECO:0000256" key="1">
    <source>
        <dbReference type="ARBA" id="ARBA00005051"/>
    </source>
</evidence>
<proteinExistence type="predicted"/>
<keyword evidence="7" id="KW-0289">Folate biosynthesis</keyword>
<evidence type="ECO:0000313" key="9">
    <source>
        <dbReference type="EMBL" id="KFZ28936.1"/>
    </source>
</evidence>
<dbReference type="AlphaFoldDB" id="A0A094J8M6"/>
<gene>
    <name evidence="9" type="ORF">IDAT_07000</name>
</gene>
<protein>
    <recommendedName>
        <fullName evidence="2">2-amino-4-hydroxy-6-hydroxymethyldihydropteridine diphosphokinase</fullName>
        <ecNumber evidence="2">2.7.6.3</ecNumber>
    </recommendedName>
</protein>
<keyword evidence="10" id="KW-1185">Reference proteome</keyword>
<accession>A0A094J8M6</accession>
<dbReference type="GO" id="GO:0003848">
    <property type="term" value="F:2-amino-4-hydroxy-6-hydroxymethyldihydropteridine diphosphokinase activity"/>
    <property type="evidence" value="ECO:0007669"/>
    <property type="project" value="UniProtKB-EC"/>
</dbReference>
<dbReference type="GO" id="GO:0016301">
    <property type="term" value="F:kinase activity"/>
    <property type="evidence" value="ECO:0007669"/>
    <property type="project" value="UniProtKB-KW"/>
</dbReference>
<dbReference type="OrthoDB" id="9790168at2"/>
<dbReference type="NCBIfam" id="TIGR01498">
    <property type="entry name" value="folK"/>
    <property type="match status" value="1"/>
</dbReference>
<keyword evidence="4" id="KW-0547">Nucleotide-binding</keyword>
<dbReference type="GO" id="GO:0046656">
    <property type="term" value="P:folic acid biosynthetic process"/>
    <property type="evidence" value="ECO:0007669"/>
    <property type="project" value="UniProtKB-KW"/>
</dbReference>
<dbReference type="EMBL" id="JPIN01000006">
    <property type="protein sequence ID" value="KFZ28936.1"/>
    <property type="molecule type" value="Genomic_DNA"/>
</dbReference>
<dbReference type="Pfam" id="PF01288">
    <property type="entry name" value="HPPK"/>
    <property type="match status" value="1"/>
</dbReference>
<dbReference type="eggNOG" id="COG0801">
    <property type="taxonomic scope" value="Bacteria"/>
</dbReference>
<name>A0A094J8M6_9GAMM</name>
<keyword evidence="6" id="KW-0067">ATP-binding</keyword>
<dbReference type="PANTHER" id="PTHR43071:SF2">
    <property type="entry name" value="2-AMINO-4-HYDROXY-6-HYDROXYMETHYLDIHYDROPTERIDINE PYROPHOSPHOKINASE"/>
    <property type="match status" value="1"/>
</dbReference>
<dbReference type="GO" id="GO:0005524">
    <property type="term" value="F:ATP binding"/>
    <property type="evidence" value="ECO:0007669"/>
    <property type="project" value="UniProtKB-KW"/>
</dbReference>
<dbReference type="UniPathway" id="UPA00077">
    <property type="reaction ID" value="UER00155"/>
</dbReference>
<sequence>MTQVFLGLGSNRQRRQHMQAGLRALHDRFASRQRPMKVARMYESAAVGFDGHDFYNTVVGFHTDLPLTALSEVCKQIERANGHPSSLPKYSPRTLDIDLLLYGDLVCAKPIQLPRPEVLFNAFVLWPLAELAPSYKHPETQQSFAEIWQNFNSEQVLKPIEFRYPALPYLITPESDKEAAF</sequence>
<dbReference type="GO" id="GO:0046654">
    <property type="term" value="P:tetrahydrofolate biosynthetic process"/>
    <property type="evidence" value="ECO:0007669"/>
    <property type="project" value="UniProtKB-UniPathway"/>
</dbReference>
<dbReference type="Proteomes" id="UP000053718">
    <property type="component" value="Unassembled WGS sequence"/>
</dbReference>
<dbReference type="InterPro" id="IPR000550">
    <property type="entry name" value="Hppk"/>
</dbReference>
<evidence type="ECO:0000256" key="6">
    <source>
        <dbReference type="ARBA" id="ARBA00022840"/>
    </source>
</evidence>
<feature type="domain" description="7,8-dihydro-6-hydroxymethylpterin-pyrophosphokinase" evidence="8">
    <location>
        <begin position="5"/>
        <end position="133"/>
    </location>
</feature>
<organism evidence="9 10">
    <name type="scientific">Pseudidiomarina atlantica</name>
    <dbReference type="NCBI Taxonomy" id="1517416"/>
    <lineage>
        <taxon>Bacteria</taxon>
        <taxon>Pseudomonadati</taxon>
        <taxon>Pseudomonadota</taxon>
        <taxon>Gammaproteobacteria</taxon>
        <taxon>Alteromonadales</taxon>
        <taxon>Idiomarinaceae</taxon>
        <taxon>Pseudidiomarina</taxon>
    </lineage>
</organism>
<dbReference type="EC" id="2.7.6.3" evidence="2"/>